<keyword evidence="3" id="KW-1185">Reference proteome</keyword>
<dbReference type="EMBL" id="JADBJN010000001">
    <property type="protein sequence ID" value="KAG5681969.1"/>
    <property type="molecule type" value="Genomic_DNA"/>
</dbReference>
<gene>
    <name evidence="2" type="ORF">PVAND_011368</name>
</gene>
<feature type="compositionally biased region" description="Basic and acidic residues" evidence="1">
    <location>
        <begin position="285"/>
        <end position="303"/>
    </location>
</feature>
<organism evidence="2 3">
    <name type="scientific">Polypedilum vanderplanki</name>
    <name type="common">Sleeping chironomid midge</name>
    <dbReference type="NCBI Taxonomy" id="319348"/>
    <lineage>
        <taxon>Eukaryota</taxon>
        <taxon>Metazoa</taxon>
        <taxon>Ecdysozoa</taxon>
        <taxon>Arthropoda</taxon>
        <taxon>Hexapoda</taxon>
        <taxon>Insecta</taxon>
        <taxon>Pterygota</taxon>
        <taxon>Neoptera</taxon>
        <taxon>Endopterygota</taxon>
        <taxon>Diptera</taxon>
        <taxon>Nematocera</taxon>
        <taxon>Chironomoidea</taxon>
        <taxon>Chironomidae</taxon>
        <taxon>Chironominae</taxon>
        <taxon>Polypedilum</taxon>
        <taxon>Polypedilum</taxon>
    </lineage>
</organism>
<protein>
    <submittedName>
        <fullName evidence="2">Uncharacterized protein</fullName>
    </submittedName>
</protein>
<feature type="compositionally biased region" description="Basic and acidic residues" evidence="1">
    <location>
        <begin position="346"/>
        <end position="362"/>
    </location>
</feature>
<evidence type="ECO:0000313" key="2">
    <source>
        <dbReference type="EMBL" id="KAG5681969.1"/>
    </source>
</evidence>
<feature type="compositionally biased region" description="Basic and acidic residues" evidence="1">
    <location>
        <begin position="315"/>
        <end position="336"/>
    </location>
</feature>
<feature type="compositionally biased region" description="Basic and acidic residues" evidence="1">
    <location>
        <begin position="263"/>
        <end position="272"/>
    </location>
</feature>
<reference evidence="2" key="1">
    <citation type="submission" date="2021-03" db="EMBL/GenBank/DDBJ databases">
        <title>Chromosome level genome of the anhydrobiotic midge Polypedilum vanderplanki.</title>
        <authorList>
            <person name="Yoshida Y."/>
            <person name="Kikawada T."/>
            <person name="Gusev O."/>
        </authorList>
    </citation>
    <scope>NUCLEOTIDE SEQUENCE</scope>
    <source>
        <strain evidence="2">NIAS01</strain>
        <tissue evidence="2">Whole body or cell culture</tissue>
    </source>
</reference>
<accession>A0A9J6CIC4</accession>
<evidence type="ECO:0000313" key="3">
    <source>
        <dbReference type="Proteomes" id="UP001107558"/>
    </source>
</evidence>
<dbReference type="AlphaFoldDB" id="A0A9J6CIC4"/>
<comment type="caution">
    <text evidence="2">The sequence shown here is derived from an EMBL/GenBank/DDBJ whole genome shotgun (WGS) entry which is preliminary data.</text>
</comment>
<evidence type="ECO:0000256" key="1">
    <source>
        <dbReference type="SAM" id="MobiDB-lite"/>
    </source>
</evidence>
<name>A0A9J6CIC4_POLVA</name>
<dbReference type="OrthoDB" id="545063at2759"/>
<sequence length="410" mass="45842">MANNELLTLDDQTLASIMNKRHRSAKSFKSPPQPKFCIKESYEGREVYINVLSYSRIANQLSALDPVPLYGGMIIKSYSSLKNSLHQQQALQGIGNNVSTPPPPPPSQLIFAVMASPEVLKKVGRNFPATTETNNLIELMCEFCEAMNPWLKLSKKPEILKDRDIQGELKDIWTAVQNFREKEKSGASDIVVYTEFGPESAVAAAVPSLTPLVKDCDINDSMESSLKVNNSNHELLKNPTSEILSSKTDTEALTFTSAVEMKEEEEKHHVEDNAVIIGNSQSNSEPKEHNIEIDKLSISDNKKSKNNSTNNGNEHNNDSSEKNIKVQNQKNKESQHHFFPKFLSSSKDKDTKDKEKDKEKMKSSGSEEQSETTKVKTKKSLNFFRRNKNVTGSPTHNNNSNSNANNIANE</sequence>
<feature type="compositionally biased region" description="Low complexity" evidence="1">
    <location>
        <begin position="397"/>
        <end position="410"/>
    </location>
</feature>
<feature type="region of interest" description="Disordered" evidence="1">
    <location>
        <begin position="263"/>
        <end position="410"/>
    </location>
</feature>
<proteinExistence type="predicted"/>
<dbReference type="Proteomes" id="UP001107558">
    <property type="component" value="Chromosome 1"/>
</dbReference>